<evidence type="ECO:0000313" key="2">
    <source>
        <dbReference type="EMBL" id="WWO46818.1"/>
    </source>
</evidence>
<dbReference type="Pfam" id="PF14452">
    <property type="entry name" value="Multi_ubiq"/>
    <property type="match status" value="1"/>
</dbReference>
<name>A0ABZ2GQG9_9BURK</name>
<reference evidence="2 3" key="1">
    <citation type="submission" date="2024-01" db="EMBL/GenBank/DDBJ databases">
        <title>Draft genome sequences of nine bacterial species from freshwater ponds near Washington, DC.</title>
        <authorList>
            <person name="Pavloudi C."/>
            <person name="Oliver L."/>
            <person name="Slattery K."/>
            <person name="Lissner G."/>
            <person name="Saw J.H."/>
        </authorList>
    </citation>
    <scope>NUCLEOTIDE SEQUENCE [LARGE SCALE GENOMIC DNA]</scope>
    <source>
        <strain evidence="3">TB1-E2</strain>
    </source>
</reference>
<gene>
    <name evidence="2" type="ORF">OPV09_01480</name>
</gene>
<dbReference type="RefSeq" id="WP_338680274.1">
    <property type="nucleotide sequence ID" value="NZ_CP142523.1"/>
</dbReference>
<keyword evidence="3" id="KW-1185">Reference proteome</keyword>
<organism evidence="2 3">
    <name type="scientific">Janthinobacterium aestuarii</name>
    <dbReference type="NCBI Taxonomy" id="2985511"/>
    <lineage>
        <taxon>Bacteria</taxon>
        <taxon>Pseudomonadati</taxon>
        <taxon>Pseudomonadota</taxon>
        <taxon>Betaproteobacteria</taxon>
        <taxon>Burkholderiales</taxon>
        <taxon>Oxalobacteraceae</taxon>
        <taxon>Janthinobacterium</taxon>
    </lineage>
</organism>
<evidence type="ECO:0000313" key="3">
    <source>
        <dbReference type="Proteomes" id="UP001373909"/>
    </source>
</evidence>
<sequence>MPPTANLKGFIMPHPKEYEIIVNTVHHKVPGPTVTFEQILQLDGVDTASVDLKLYDVDWTHGHEKGSLNPGGFVQLENGMRFDAGKSNRS</sequence>
<feature type="domain" description="Multi-ubiquitin" evidence="1">
    <location>
        <begin position="18"/>
        <end position="83"/>
    </location>
</feature>
<protein>
    <submittedName>
        <fullName evidence="2">Multiubiquitin domain-containing protein</fullName>
    </submittedName>
</protein>
<dbReference type="InterPro" id="IPR027802">
    <property type="entry name" value="Multi-ubiquitin_dom"/>
</dbReference>
<evidence type="ECO:0000259" key="1">
    <source>
        <dbReference type="Pfam" id="PF14452"/>
    </source>
</evidence>
<accession>A0ABZ2GQG9</accession>
<proteinExistence type="predicted"/>
<dbReference type="Proteomes" id="UP001373909">
    <property type="component" value="Chromosome"/>
</dbReference>
<dbReference type="EMBL" id="CP142523">
    <property type="protein sequence ID" value="WWO46818.1"/>
    <property type="molecule type" value="Genomic_DNA"/>
</dbReference>